<name>A0A0C2WQ42_AMAMK</name>
<feature type="region of interest" description="Disordered" evidence="1">
    <location>
        <begin position="360"/>
        <end position="384"/>
    </location>
</feature>
<dbReference type="InParanoid" id="A0A0C2WQ42"/>
<evidence type="ECO:0000313" key="2">
    <source>
        <dbReference type="EMBL" id="KIL58368.1"/>
    </source>
</evidence>
<accession>A0A0C2WQ42</accession>
<protein>
    <submittedName>
        <fullName evidence="2">Uncharacterized protein</fullName>
    </submittedName>
</protein>
<dbReference type="STRING" id="946122.A0A0C2WQ42"/>
<dbReference type="HOGENOM" id="CLU_375953_0_0_1"/>
<gene>
    <name evidence="2" type="ORF">M378DRAFT_86593</name>
</gene>
<reference evidence="2 3" key="1">
    <citation type="submission" date="2014-04" db="EMBL/GenBank/DDBJ databases">
        <title>Evolutionary Origins and Diversification of the Mycorrhizal Mutualists.</title>
        <authorList>
            <consortium name="DOE Joint Genome Institute"/>
            <consortium name="Mycorrhizal Genomics Consortium"/>
            <person name="Kohler A."/>
            <person name="Kuo A."/>
            <person name="Nagy L.G."/>
            <person name="Floudas D."/>
            <person name="Copeland A."/>
            <person name="Barry K.W."/>
            <person name="Cichocki N."/>
            <person name="Veneault-Fourrey C."/>
            <person name="LaButti K."/>
            <person name="Lindquist E.A."/>
            <person name="Lipzen A."/>
            <person name="Lundell T."/>
            <person name="Morin E."/>
            <person name="Murat C."/>
            <person name="Riley R."/>
            <person name="Ohm R."/>
            <person name="Sun H."/>
            <person name="Tunlid A."/>
            <person name="Henrissat B."/>
            <person name="Grigoriev I.V."/>
            <person name="Hibbett D.S."/>
            <person name="Martin F."/>
        </authorList>
    </citation>
    <scope>NUCLEOTIDE SEQUENCE [LARGE SCALE GENOMIC DNA]</scope>
    <source>
        <strain evidence="2 3">Koide BX008</strain>
    </source>
</reference>
<dbReference type="Proteomes" id="UP000054549">
    <property type="component" value="Unassembled WGS sequence"/>
</dbReference>
<keyword evidence="3" id="KW-1185">Reference proteome</keyword>
<evidence type="ECO:0000313" key="3">
    <source>
        <dbReference type="Proteomes" id="UP000054549"/>
    </source>
</evidence>
<organism evidence="2 3">
    <name type="scientific">Amanita muscaria (strain Koide BX008)</name>
    <dbReference type="NCBI Taxonomy" id="946122"/>
    <lineage>
        <taxon>Eukaryota</taxon>
        <taxon>Fungi</taxon>
        <taxon>Dikarya</taxon>
        <taxon>Basidiomycota</taxon>
        <taxon>Agaricomycotina</taxon>
        <taxon>Agaricomycetes</taxon>
        <taxon>Agaricomycetidae</taxon>
        <taxon>Agaricales</taxon>
        <taxon>Pluteineae</taxon>
        <taxon>Amanitaceae</taxon>
        <taxon>Amanita</taxon>
    </lineage>
</organism>
<proteinExistence type="predicted"/>
<evidence type="ECO:0000256" key="1">
    <source>
        <dbReference type="SAM" id="MobiDB-lite"/>
    </source>
</evidence>
<dbReference type="EMBL" id="KN818340">
    <property type="protein sequence ID" value="KIL58368.1"/>
    <property type="molecule type" value="Genomic_DNA"/>
</dbReference>
<dbReference type="OrthoDB" id="301415at2759"/>
<dbReference type="AlphaFoldDB" id="A0A0C2WQ42"/>
<feature type="non-terminal residue" evidence="2">
    <location>
        <position position="610"/>
    </location>
</feature>
<sequence>MSLPAISDYEPIFTSTTNVQSECERCHVNLPKADLYFMRSFIPGKKGRFLCKDCHDYYRQKPGTVRRPGGSGIAAPRNGTISGIDITAIHQQVGAAQRMGMLSVQLISFSNRSFIAIFVAEGTSQIKAIGSIMGAPLLQASLAISPVAGPIISTPYRHRQPIVPPFPVNWELSKPGYQEAHIFYNDMRKHFEGLAREKTRVASEVIVVKAWLAYRAPERRKETVVNDVFEALQNIPVHIGARDLKRVVYTMILPHFLAWSKGLPINIDECELRNKQWVELIPRHPEADVDVIADKFIDKGRKKNGAPVFNPRQGIDLYLVIGHLKVQQILSHVEQVGYKLHNTWLLDSLLSQLSEANQVATKGQKRKRSSSTTPSKMPQRLVQARSPEAKRVRQALEIQSAPGKRRIASLFNTKTIECNIFIRPTIDDFSEIVKNPATFLEPWKFRRVRATLSYNSTTKPKKGTFKSSVEGFSSVTLFQQDSLQICIKQGICQNPGSKPTRYDTWEEARILSVEINCIGWAQALLDLVYNFVAAALPACGEPPLPVPQMRFVGAGLAVTTSTEGQTTYLVEEFIDPVTEGPFTKYLNNDSPEPFRFPDPALNTRALFLSF</sequence>